<dbReference type="InterPro" id="IPR010540">
    <property type="entry name" value="CmpB_TMEM229"/>
</dbReference>
<sequence>MHIYTLHQWLLLFYLYCFIGWVWESCYVSLKKHKWVNRGFLKGPLLPIYGSGAIVVLISTLTVEKNLILVFIIGMISATILEYITGVVMEKLFHVRYWDYTKEPFNINGHICLISSLAWGVFSVLLVRFVNPNIESLVTIIPYGISEIISYIITVFITIDGVQSFNEAMDLKNLLIKFTERNEAIINVKKRIEIIEAFVNEDVKSMQEKLVEKVAIKQQEALLKKNTRKQSIEVIIRKNLELKEEAMKGFVEKVSRYVDKFDELSAKAIDEPSKIKAEFLEYLSKLKVHELKINNTENKVYMNSINILRRNPNARAKKYEEAMREVKNLDKYIKDK</sequence>
<feature type="transmembrane region" description="Helical" evidence="1">
    <location>
        <begin position="110"/>
        <end position="130"/>
    </location>
</feature>
<name>A0ABS2FE46_9CLOT</name>
<feature type="transmembrane region" description="Helical" evidence="1">
    <location>
        <begin position="136"/>
        <end position="159"/>
    </location>
</feature>
<feature type="transmembrane region" description="Helical" evidence="1">
    <location>
        <begin position="67"/>
        <end position="89"/>
    </location>
</feature>
<dbReference type="Proteomes" id="UP000767334">
    <property type="component" value="Unassembled WGS sequence"/>
</dbReference>
<proteinExistence type="predicted"/>
<feature type="transmembrane region" description="Helical" evidence="1">
    <location>
        <begin position="44"/>
        <end position="61"/>
    </location>
</feature>
<protein>
    <submittedName>
        <fullName evidence="2">ABC transporter permease</fullName>
    </submittedName>
</protein>
<feature type="transmembrane region" description="Helical" evidence="1">
    <location>
        <begin position="6"/>
        <end position="23"/>
    </location>
</feature>
<organism evidence="2 3">
    <name type="scientific">Clostridium saudiense</name>
    <dbReference type="NCBI Taxonomy" id="1414720"/>
    <lineage>
        <taxon>Bacteria</taxon>
        <taxon>Bacillati</taxon>
        <taxon>Bacillota</taxon>
        <taxon>Clostridia</taxon>
        <taxon>Eubacteriales</taxon>
        <taxon>Clostridiaceae</taxon>
        <taxon>Clostridium</taxon>
    </lineage>
</organism>
<dbReference type="Pfam" id="PF06541">
    <property type="entry name" value="ABC_trans_CmpB"/>
    <property type="match status" value="1"/>
</dbReference>
<reference evidence="2 3" key="1">
    <citation type="journal article" date="2021" name="Sci. Rep.">
        <title>The distribution of antibiotic resistance genes in chicken gut microbiota commensals.</title>
        <authorList>
            <person name="Juricova H."/>
            <person name="Matiasovicova J."/>
            <person name="Kubasova T."/>
            <person name="Cejkova D."/>
            <person name="Rychlik I."/>
        </authorList>
    </citation>
    <scope>NUCLEOTIDE SEQUENCE [LARGE SCALE GENOMIC DNA]</scope>
    <source>
        <strain evidence="2 3">An435</strain>
    </source>
</reference>
<dbReference type="EMBL" id="JACJLL010000018">
    <property type="protein sequence ID" value="MBM6818624.1"/>
    <property type="molecule type" value="Genomic_DNA"/>
</dbReference>
<dbReference type="RefSeq" id="WP_148321587.1">
    <property type="nucleotide sequence ID" value="NZ_JACJLL010000018.1"/>
</dbReference>
<accession>A0ABS2FE46</accession>
<comment type="caution">
    <text evidence="2">The sequence shown here is derived from an EMBL/GenBank/DDBJ whole genome shotgun (WGS) entry which is preliminary data.</text>
</comment>
<keyword evidence="3" id="KW-1185">Reference proteome</keyword>
<evidence type="ECO:0000313" key="2">
    <source>
        <dbReference type="EMBL" id="MBM6818624.1"/>
    </source>
</evidence>
<evidence type="ECO:0000256" key="1">
    <source>
        <dbReference type="SAM" id="Phobius"/>
    </source>
</evidence>
<gene>
    <name evidence="2" type="ORF">H6A19_04575</name>
</gene>
<keyword evidence="1" id="KW-0812">Transmembrane</keyword>
<evidence type="ECO:0000313" key="3">
    <source>
        <dbReference type="Proteomes" id="UP000767334"/>
    </source>
</evidence>
<keyword evidence="1" id="KW-0472">Membrane</keyword>
<keyword evidence="1" id="KW-1133">Transmembrane helix</keyword>